<evidence type="ECO:0000313" key="3">
    <source>
        <dbReference type="Proteomes" id="UP000233375"/>
    </source>
</evidence>
<accession>A0A2N0Z2A0</accession>
<organism evidence="2 3">
    <name type="scientific">Niallia nealsonii</name>
    <dbReference type="NCBI Taxonomy" id="115979"/>
    <lineage>
        <taxon>Bacteria</taxon>
        <taxon>Bacillati</taxon>
        <taxon>Bacillota</taxon>
        <taxon>Bacilli</taxon>
        <taxon>Bacillales</taxon>
        <taxon>Bacillaceae</taxon>
        <taxon>Niallia</taxon>
    </lineage>
</organism>
<keyword evidence="1" id="KW-1133">Transmembrane helix</keyword>
<feature type="transmembrane region" description="Helical" evidence="1">
    <location>
        <begin position="12"/>
        <end position="34"/>
    </location>
</feature>
<gene>
    <name evidence="2" type="ORF">CWS01_11630</name>
</gene>
<keyword evidence="1" id="KW-0472">Membrane</keyword>
<proteinExistence type="predicted"/>
<dbReference type="AlphaFoldDB" id="A0A2N0Z2A0"/>
<keyword evidence="3" id="KW-1185">Reference proteome</keyword>
<dbReference type="EMBL" id="PISE01000022">
    <property type="protein sequence ID" value="PKG23631.1"/>
    <property type="molecule type" value="Genomic_DNA"/>
</dbReference>
<dbReference type="RefSeq" id="WP_101177366.1">
    <property type="nucleotide sequence ID" value="NZ_PISE01000022.1"/>
</dbReference>
<dbReference type="Proteomes" id="UP000233375">
    <property type="component" value="Unassembled WGS sequence"/>
</dbReference>
<evidence type="ECO:0000313" key="2">
    <source>
        <dbReference type="EMBL" id="PKG23631.1"/>
    </source>
</evidence>
<protein>
    <submittedName>
        <fullName evidence="2">Uncharacterized protein</fullName>
    </submittedName>
</protein>
<comment type="caution">
    <text evidence="2">The sequence shown here is derived from an EMBL/GenBank/DDBJ whole genome shotgun (WGS) entry which is preliminary data.</text>
</comment>
<evidence type="ECO:0000256" key="1">
    <source>
        <dbReference type="SAM" id="Phobius"/>
    </source>
</evidence>
<name>A0A2N0Z2A0_9BACI</name>
<sequence>MMYGYRNPYQDSRIWLGAPLLGGLVGGLVGGAIARPRPYIYGPIPYGPVPYPYGPYPYY</sequence>
<keyword evidence="1" id="KW-0812">Transmembrane</keyword>
<reference evidence="2 3" key="1">
    <citation type="journal article" date="2003" name="Int. J. Syst. Evol. Microbiol.">
        <title>Bacillus nealsonii sp. nov., isolated from a spacecraft-assembly facility, whose spores are gamma-radiation resistant.</title>
        <authorList>
            <person name="Venkateswaran K."/>
            <person name="Kempf M."/>
            <person name="Chen F."/>
            <person name="Satomi M."/>
            <person name="Nicholson W."/>
            <person name="Kern R."/>
        </authorList>
    </citation>
    <scope>NUCLEOTIDE SEQUENCE [LARGE SCALE GENOMIC DNA]</scope>
    <source>
        <strain evidence="2 3">FO-92</strain>
    </source>
</reference>